<gene>
    <name evidence="2" type="primary">AlNc14C365G11049</name>
    <name evidence="2" type="ORF">ALNC14_124540</name>
</gene>
<accession>F0WXW2</accession>
<evidence type="ECO:0000313" key="2">
    <source>
        <dbReference type="EMBL" id="CCA26310.1"/>
    </source>
</evidence>
<feature type="region of interest" description="Disordered" evidence="1">
    <location>
        <begin position="1"/>
        <end position="25"/>
    </location>
</feature>
<proteinExistence type="predicted"/>
<feature type="compositionally biased region" description="Polar residues" evidence="1">
    <location>
        <begin position="7"/>
        <end position="16"/>
    </location>
</feature>
<reference evidence="2" key="1">
    <citation type="journal article" date="2011" name="PLoS Biol.">
        <title>Gene gain and loss during evolution of obligate parasitism in the white rust pathogen of Arabidopsis thaliana.</title>
        <authorList>
            <person name="Kemen E."/>
            <person name="Gardiner A."/>
            <person name="Schultz-Larsen T."/>
            <person name="Kemen A.C."/>
            <person name="Balmuth A.L."/>
            <person name="Robert-Seilaniantz A."/>
            <person name="Bailey K."/>
            <person name="Holub E."/>
            <person name="Studholme D.J."/>
            <person name="Maclean D."/>
            <person name="Jones J.D."/>
        </authorList>
    </citation>
    <scope>NUCLEOTIDE SEQUENCE</scope>
</reference>
<protein>
    <submittedName>
        <fullName evidence="2">AlNc14C365G11049 protein</fullName>
    </submittedName>
</protein>
<reference evidence="2" key="2">
    <citation type="submission" date="2011-02" db="EMBL/GenBank/DDBJ databases">
        <authorList>
            <person name="MacLean D."/>
        </authorList>
    </citation>
    <scope>NUCLEOTIDE SEQUENCE</scope>
</reference>
<feature type="region of interest" description="Disordered" evidence="1">
    <location>
        <begin position="61"/>
        <end position="82"/>
    </location>
</feature>
<dbReference type="AlphaFoldDB" id="F0WXW2"/>
<name>F0WXW2_9STRA</name>
<feature type="compositionally biased region" description="Low complexity" evidence="1">
    <location>
        <begin position="61"/>
        <end position="76"/>
    </location>
</feature>
<organism evidence="2">
    <name type="scientific">Albugo laibachii Nc14</name>
    <dbReference type="NCBI Taxonomy" id="890382"/>
    <lineage>
        <taxon>Eukaryota</taxon>
        <taxon>Sar</taxon>
        <taxon>Stramenopiles</taxon>
        <taxon>Oomycota</taxon>
        <taxon>Peronosporomycetes</taxon>
        <taxon>Albuginales</taxon>
        <taxon>Albuginaceae</taxon>
        <taxon>Albugo</taxon>
    </lineage>
</organism>
<dbReference type="EMBL" id="FR824410">
    <property type="protein sequence ID" value="CCA26310.1"/>
    <property type="molecule type" value="Genomic_DNA"/>
</dbReference>
<sequence>MYKACFSIQQRSSKTRGTPIEHDALPTRDDEATSYIDHSILNMQRQLPDDFLTFNYTVNNNNNNNNNNNKNNKNNNTIPWFI</sequence>
<evidence type="ECO:0000256" key="1">
    <source>
        <dbReference type="SAM" id="MobiDB-lite"/>
    </source>
</evidence>
<dbReference type="HOGENOM" id="CLU_2563185_0_0_1"/>